<dbReference type="RefSeq" id="WP_218575291.1">
    <property type="nucleotide sequence ID" value="NZ_CP042425.1"/>
</dbReference>
<evidence type="ECO:0000259" key="8">
    <source>
        <dbReference type="Pfam" id="PF00999"/>
    </source>
</evidence>
<comment type="subcellular location">
    <subcellularLocation>
        <location evidence="1">Membrane</location>
        <topology evidence="1">Multi-pass membrane protein</topology>
    </subcellularLocation>
</comment>
<feature type="transmembrane region" description="Helical" evidence="7">
    <location>
        <begin position="422"/>
        <end position="441"/>
    </location>
</feature>
<proteinExistence type="predicted"/>
<evidence type="ECO:0000256" key="7">
    <source>
        <dbReference type="SAM" id="Phobius"/>
    </source>
</evidence>
<dbReference type="Gene3D" id="1.20.1530.20">
    <property type="match status" value="1"/>
</dbReference>
<accession>A0A5C1A8K9</accession>
<keyword evidence="2" id="KW-0813">Transport</keyword>
<dbReference type="GO" id="GO:0016020">
    <property type="term" value="C:membrane"/>
    <property type="evidence" value="ECO:0007669"/>
    <property type="project" value="UniProtKB-SubCell"/>
</dbReference>
<dbReference type="AlphaFoldDB" id="A0A5C1A8K9"/>
<reference evidence="10" key="1">
    <citation type="submission" date="2019-08" db="EMBL/GenBank/DDBJ databases">
        <title>Limnoglobus roseus gen. nov., sp. nov., a novel freshwater planctomycete with a giant genome from the family Gemmataceae.</title>
        <authorList>
            <person name="Kulichevskaya I.S."/>
            <person name="Naumoff D.G."/>
            <person name="Miroshnikov K."/>
            <person name="Ivanova A."/>
            <person name="Philippov D.A."/>
            <person name="Hakobyan A."/>
            <person name="Rijpstra I.C."/>
            <person name="Sinninghe Damste J.S."/>
            <person name="Liesack W."/>
            <person name="Dedysh S.N."/>
        </authorList>
    </citation>
    <scope>NUCLEOTIDE SEQUENCE [LARGE SCALE GENOMIC DNA]</scope>
    <source>
        <strain evidence="10">PX52</strain>
    </source>
</reference>
<feature type="transmembrane region" description="Helical" evidence="7">
    <location>
        <begin position="325"/>
        <end position="343"/>
    </location>
</feature>
<dbReference type="GO" id="GO:0015297">
    <property type="term" value="F:antiporter activity"/>
    <property type="evidence" value="ECO:0007669"/>
    <property type="project" value="InterPro"/>
</dbReference>
<evidence type="ECO:0000256" key="4">
    <source>
        <dbReference type="ARBA" id="ARBA00022989"/>
    </source>
</evidence>
<evidence type="ECO:0000256" key="3">
    <source>
        <dbReference type="ARBA" id="ARBA00022692"/>
    </source>
</evidence>
<dbReference type="Pfam" id="PF00999">
    <property type="entry name" value="Na_H_Exchanger"/>
    <property type="match status" value="1"/>
</dbReference>
<dbReference type="KEGG" id="lrs:PX52LOC_01498"/>
<gene>
    <name evidence="9" type="ORF">PX52LOC_01498</name>
</gene>
<feature type="transmembrane region" description="Helical" evidence="7">
    <location>
        <begin position="267"/>
        <end position="289"/>
    </location>
</feature>
<keyword evidence="3 7" id="KW-0812">Transmembrane</keyword>
<dbReference type="GO" id="GO:1902600">
    <property type="term" value="P:proton transmembrane transport"/>
    <property type="evidence" value="ECO:0007669"/>
    <property type="project" value="InterPro"/>
</dbReference>
<feature type="transmembrane region" description="Helical" evidence="7">
    <location>
        <begin position="234"/>
        <end position="255"/>
    </location>
</feature>
<keyword evidence="5" id="KW-0406">Ion transport</keyword>
<name>A0A5C1A8K9_9BACT</name>
<dbReference type="Proteomes" id="UP000324974">
    <property type="component" value="Chromosome"/>
</dbReference>
<dbReference type="InterPro" id="IPR006153">
    <property type="entry name" value="Cation/H_exchanger_TM"/>
</dbReference>
<feature type="transmembrane region" description="Helical" evidence="7">
    <location>
        <begin position="355"/>
        <end position="377"/>
    </location>
</feature>
<evidence type="ECO:0000256" key="1">
    <source>
        <dbReference type="ARBA" id="ARBA00004141"/>
    </source>
</evidence>
<evidence type="ECO:0000256" key="6">
    <source>
        <dbReference type="ARBA" id="ARBA00023136"/>
    </source>
</evidence>
<dbReference type="InterPro" id="IPR038770">
    <property type="entry name" value="Na+/solute_symporter_sf"/>
</dbReference>
<keyword evidence="10" id="KW-1185">Reference proteome</keyword>
<organism evidence="9 10">
    <name type="scientific">Limnoglobus roseus</name>
    <dbReference type="NCBI Taxonomy" id="2598579"/>
    <lineage>
        <taxon>Bacteria</taxon>
        <taxon>Pseudomonadati</taxon>
        <taxon>Planctomycetota</taxon>
        <taxon>Planctomycetia</taxon>
        <taxon>Gemmatales</taxon>
        <taxon>Gemmataceae</taxon>
        <taxon>Limnoglobus</taxon>
    </lineage>
</organism>
<evidence type="ECO:0000313" key="9">
    <source>
        <dbReference type="EMBL" id="QEL14607.1"/>
    </source>
</evidence>
<feature type="transmembrane region" description="Helical" evidence="7">
    <location>
        <begin position="166"/>
        <end position="189"/>
    </location>
</feature>
<feature type="transmembrane region" description="Helical" evidence="7">
    <location>
        <begin position="201"/>
        <end position="228"/>
    </location>
</feature>
<protein>
    <submittedName>
        <fullName evidence="9">Sodium:proton antiporter</fullName>
    </submittedName>
</protein>
<evidence type="ECO:0000256" key="2">
    <source>
        <dbReference type="ARBA" id="ARBA00022448"/>
    </source>
</evidence>
<feature type="transmembrane region" description="Helical" evidence="7">
    <location>
        <begin position="132"/>
        <end position="154"/>
    </location>
</feature>
<keyword evidence="4 7" id="KW-1133">Transmembrane helix</keyword>
<keyword evidence="6 7" id="KW-0472">Membrane</keyword>
<evidence type="ECO:0000313" key="10">
    <source>
        <dbReference type="Proteomes" id="UP000324974"/>
    </source>
</evidence>
<dbReference type="InterPro" id="IPR050794">
    <property type="entry name" value="CPA2_transporter"/>
</dbReference>
<sequence>MILFADESLASAVTAFRKLDVESLLLPVMVQLIVIILVARAFGGLFRRFHQPAVVGEMVAGIVMGPSLFGALFPEMFQLVFKPHLEHVPDALTNAAFPKIFTALAQIGLILLLFLIGLEFEFHHLKAKGTAAVLICVVGIAVPFLLGVGLARVIHPELEPHPEKGVVPIFGLTLFLGMALSITALPVLGRMLLEMGVTRTRIAVVAIAAAAIGDAVGWVLLAAVSALAQSSFDPAATLTMIGLTVAFFAAMLFVVRPLAGRYFRWSLAANHGQFSLNAMAVLLVLMLLSATATNVIGIFAIFGAFALGAVLSDQTEFREAVTARLRDFVTAFFLPIFFTYTGLRTEISSLTTPTHWLICGGVILTAILGKLGACGLTARLTGFSAKESVILGAMMNTRGLMELIVINVGYDLGVIPKSLFCILVLMAVVTTVMTTPILLRLRHGTEIDGPMKQSGFLD</sequence>
<dbReference type="PANTHER" id="PTHR32468:SF0">
    <property type="entry name" value="K(+)_H(+) ANTIPORTER 1"/>
    <property type="match status" value="1"/>
</dbReference>
<feature type="transmembrane region" description="Helical" evidence="7">
    <location>
        <begin position="100"/>
        <end position="120"/>
    </location>
</feature>
<evidence type="ECO:0000256" key="5">
    <source>
        <dbReference type="ARBA" id="ARBA00023065"/>
    </source>
</evidence>
<feature type="transmembrane region" description="Helical" evidence="7">
    <location>
        <begin position="58"/>
        <end position="80"/>
    </location>
</feature>
<feature type="domain" description="Cation/H+ exchanger transmembrane" evidence="8">
    <location>
        <begin position="34"/>
        <end position="438"/>
    </location>
</feature>
<dbReference type="EMBL" id="CP042425">
    <property type="protein sequence ID" value="QEL14607.1"/>
    <property type="molecule type" value="Genomic_DNA"/>
</dbReference>
<dbReference type="PANTHER" id="PTHR32468">
    <property type="entry name" value="CATION/H + ANTIPORTER"/>
    <property type="match status" value="1"/>
</dbReference>
<feature type="transmembrane region" description="Helical" evidence="7">
    <location>
        <begin position="24"/>
        <end position="46"/>
    </location>
</feature>
<feature type="transmembrane region" description="Helical" evidence="7">
    <location>
        <begin position="295"/>
        <end position="313"/>
    </location>
</feature>